<dbReference type="InterPro" id="IPR046497">
    <property type="entry name" value="DUF6590"/>
</dbReference>
<organism evidence="4 5">
    <name type="scientific">Aspergillus granulosus</name>
    <dbReference type="NCBI Taxonomy" id="176169"/>
    <lineage>
        <taxon>Eukaryota</taxon>
        <taxon>Fungi</taxon>
        <taxon>Dikarya</taxon>
        <taxon>Ascomycota</taxon>
        <taxon>Pezizomycotina</taxon>
        <taxon>Eurotiomycetes</taxon>
        <taxon>Eurotiomycetidae</taxon>
        <taxon>Eurotiales</taxon>
        <taxon>Aspergillaceae</taxon>
        <taxon>Aspergillus</taxon>
        <taxon>Aspergillus subgen. Nidulantes</taxon>
    </lineage>
</organism>
<feature type="domain" description="Oxidoreductase acuF-like C2H2 type zinc-finger" evidence="3">
    <location>
        <begin position="317"/>
        <end position="343"/>
    </location>
</feature>
<name>A0ABR4GYW5_9EURO</name>
<sequence>MELEPQEQLSLATMGEAASRQFALLSESMEVSNQRRFIDQQQRYETWASSLGLYHLGHSSLDYRFRDSPPLFEYASGLLADLNRALLMLTDMFTAAPSAEDISIVEYTDDEAVSDESEEDFSSYQTEALDQEYIKSISITIDRLYALSFRIRNPKMRTGLSRALGYTEIDPESGVNLIDAYRNEDLRHIIELFKIWRKDVVNEESFLVQRLAQANTHRRQQFKYWGKRKAQYDNYHPNAIASQVRRVTLVRLRGSETDYGPARPSEPSTATHLDPGKLDDTESAISTDSFVITGDDTNETIAIPPPPEIDPTSSEAECPYCYIICSKATFGHRAWRRHIMRDLRPYICTFEHCKEADQQYDTFTEWISHEINKHDVDPNSLRFCPFCSLSNVNTNHIAHHLRRVASFSLPRDRDDTEPAGSQVGSTHSINITSGSERVSDVSASDHGWDANKKSITFILDNSIEIVAEVSPVGESLETLITPLLKEHWPSDVVANPTFRFLDQNRNVVPLDYDSVYDTMRVNVEFNEYSKRIQTQPAHPMRVSTQGDLDSRYTVQEPGYFEPGKVFSILWHENDGRAGRAGGTHVSVGPSFRDRYNEPIYSTIRRLVVFRAFDNYSWCFSISTYGGRGLAKPGLDPSKHAIIYMTGTHPKMGSMEPLMSKGPLEVDPDRFDDPLDRMSRVNFGRIYTVEHDVKVLGVGKISPQSMPRFIAYARAELAL</sequence>
<dbReference type="Proteomes" id="UP001610334">
    <property type="component" value="Unassembled WGS sequence"/>
</dbReference>
<feature type="region of interest" description="Disordered" evidence="1">
    <location>
        <begin position="255"/>
        <end position="277"/>
    </location>
</feature>
<dbReference type="Pfam" id="PF26082">
    <property type="entry name" value="zf-C2H2_AcuF"/>
    <property type="match status" value="1"/>
</dbReference>
<evidence type="ECO:0000259" key="3">
    <source>
        <dbReference type="Pfam" id="PF26082"/>
    </source>
</evidence>
<evidence type="ECO:0000313" key="5">
    <source>
        <dbReference type="Proteomes" id="UP001610334"/>
    </source>
</evidence>
<dbReference type="PANTHER" id="PTHR35391">
    <property type="entry name" value="C2H2-TYPE DOMAIN-CONTAINING PROTEIN-RELATED"/>
    <property type="match status" value="1"/>
</dbReference>
<comment type="caution">
    <text evidence="4">The sequence shown here is derived from an EMBL/GenBank/DDBJ whole genome shotgun (WGS) entry which is preliminary data.</text>
</comment>
<dbReference type="InterPro" id="IPR058925">
    <property type="entry name" value="zf-C2H2_AcuF"/>
</dbReference>
<gene>
    <name evidence="4" type="ORF">BJX63DRAFT_411145</name>
</gene>
<reference evidence="4 5" key="1">
    <citation type="submission" date="2024-07" db="EMBL/GenBank/DDBJ databases">
        <title>Section-level genome sequencing and comparative genomics of Aspergillus sections Usti and Cavernicolus.</title>
        <authorList>
            <consortium name="Lawrence Berkeley National Laboratory"/>
            <person name="Nybo J.L."/>
            <person name="Vesth T.C."/>
            <person name="Theobald S."/>
            <person name="Frisvad J.C."/>
            <person name="Larsen T.O."/>
            <person name="Kjaerboelling I."/>
            <person name="Rothschild-Mancinelli K."/>
            <person name="Lyhne E.K."/>
            <person name="Kogle M.E."/>
            <person name="Barry K."/>
            <person name="Clum A."/>
            <person name="Na H."/>
            <person name="Ledsgaard L."/>
            <person name="Lin J."/>
            <person name="Lipzen A."/>
            <person name="Kuo A."/>
            <person name="Riley R."/>
            <person name="Mondo S."/>
            <person name="Labutti K."/>
            <person name="Haridas S."/>
            <person name="Pangalinan J."/>
            <person name="Salamov A.A."/>
            <person name="Simmons B.A."/>
            <person name="Magnuson J.K."/>
            <person name="Chen J."/>
            <person name="Drula E."/>
            <person name="Henrissat B."/>
            <person name="Wiebenga A."/>
            <person name="Lubbers R.J."/>
            <person name="Gomes A.C."/>
            <person name="Makela M.R."/>
            <person name="Stajich J."/>
            <person name="Grigoriev I.V."/>
            <person name="Mortensen U.H."/>
            <person name="De Vries R.P."/>
            <person name="Baker S.E."/>
            <person name="Andersen M.R."/>
        </authorList>
    </citation>
    <scope>NUCLEOTIDE SEQUENCE [LARGE SCALE GENOMIC DNA]</scope>
    <source>
        <strain evidence="4 5">CBS 588.65</strain>
    </source>
</reference>
<accession>A0ABR4GYW5</accession>
<evidence type="ECO:0000259" key="2">
    <source>
        <dbReference type="Pfam" id="PF20233"/>
    </source>
</evidence>
<dbReference type="Pfam" id="PF20233">
    <property type="entry name" value="DUF6590"/>
    <property type="match status" value="1"/>
</dbReference>
<feature type="domain" description="DUF6590" evidence="2">
    <location>
        <begin position="559"/>
        <end position="709"/>
    </location>
</feature>
<protein>
    <submittedName>
        <fullName evidence="4">Uncharacterized protein</fullName>
    </submittedName>
</protein>
<dbReference type="PANTHER" id="PTHR35391:SF5">
    <property type="entry name" value="DUF6590 DOMAIN-CONTAINING PROTEIN"/>
    <property type="match status" value="1"/>
</dbReference>
<dbReference type="EMBL" id="JBFXLT010000129">
    <property type="protein sequence ID" value="KAL2807837.1"/>
    <property type="molecule type" value="Genomic_DNA"/>
</dbReference>
<keyword evidence="5" id="KW-1185">Reference proteome</keyword>
<evidence type="ECO:0000256" key="1">
    <source>
        <dbReference type="SAM" id="MobiDB-lite"/>
    </source>
</evidence>
<proteinExistence type="predicted"/>
<evidence type="ECO:0000313" key="4">
    <source>
        <dbReference type="EMBL" id="KAL2807837.1"/>
    </source>
</evidence>